<dbReference type="AlphaFoldDB" id="A0A183TYY6"/>
<organism evidence="1 2">
    <name type="scientific">Toxocara canis</name>
    <name type="common">Canine roundworm</name>
    <dbReference type="NCBI Taxonomy" id="6265"/>
    <lineage>
        <taxon>Eukaryota</taxon>
        <taxon>Metazoa</taxon>
        <taxon>Ecdysozoa</taxon>
        <taxon>Nematoda</taxon>
        <taxon>Chromadorea</taxon>
        <taxon>Rhabditida</taxon>
        <taxon>Spirurina</taxon>
        <taxon>Ascaridomorpha</taxon>
        <taxon>Ascaridoidea</taxon>
        <taxon>Toxocaridae</taxon>
        <taxon>Toxocara</taxon>
    </lineage>
</organism>
<evidence type="ECO:0000313" key="1">
    <source>
        <dbReference type="Proteomes" id="UP000050794"/>
    </source>
</evidence>
<proteinExistence type="predicted"/>
<name>A0A183TYY6_TOXCA</name>
<sequence>LDKTLQRINESSDEVLVEMENRIDDLNRDWQRRIRNENSKWQQRFEDLRKYMNGKEIICTLTADPMWRIERRLLAIETQLKPIEQIDKNVLTIAEVFNATNKRTPKKRNDDDLRTARLKASACRACATRRPSLYGVVEMTETYSMCVRNLERAIKSLSEISKMPAVIGNTPNGVSSISEVDRTARLLTDFVRKLKISVCFLRESHFTGSPDEPEWDE</sequence>
<accession>A0A183TYY6</accession>
<dbReference type="Proteomes" id="UP000050794">
    <property type="component" value="Unassembled WGS sequence"/>
</dbReference>
<reference evidence="2" key="1">
    <citation type="submission" date="2016-06" db="UniProtKB">
        <authorList>
            <consortium name="WormBaseParasite"/>
        </authorList>
    </citation>
    <scope>IDENTIFICATION</scope>
</reference>
<protein>
    <submittedName>
        <fullName evidence="2">Tektin</fullName>
    </submittedName>
</protein>
<evidence type="ECO:0000313" key="2">
    <source>
        <dbReference type="WBParaSite" id="TCNE_0000145501-mRNA-1"/>
    </source>
</evidence>
<dbReference type="WBParaSite" id="TCNE_0000145501-mRNA-1">
    <property type="protein sequence ID" value="TCNE_0000145501-mRNA-1"/>
    <property type="gene ID" value="TCNE_0000145501"/>
</dbReference>
<keyword evidence="1" id="KW-1185">Reference proteome</keyword>